<organism evidence="9 10">
    <name type="scientific">Streptomyces evansiae</name>
    <dbReference type="NCBI Taxonomy" id="3075535"/>
    <lineage>
        <taxon>Bacteria</taxon>
        <taxon>Bacillati</taxon>
        <taxon>Actinomycetota</taxon>
        <taxon>Actinomycetes</taxon>
        <taxon>Kitasatosporales</taxon>
        <taxon>Streptomycetaceae</taxon>
        <taxon>Streptomyces</taxon>
    </lineage>
</organism>
<dbReference type="InterPro" id="IPR036396">
    <property type="entry name" value="Cyt_P450_sf"/>
</dbReference>
<keyword evidence="6 8" id="KW-0408">Iron</keyword>
<keyword evidence="5 8" id="KW-0560">Oxidoreductase</keyword>
<name>A0ABD5E7V3_9ACTN</name>
<proteinExistence type="inferred from homology"/>
<dbReference type="Proteomes" id="UP001183607">
    <property type="component" value="Unassembled WGS sequence"/>
</dbReference>
<dbReference type="PANTHER" id="PTHR46696">
    <property type="entry name" value="P450, PUTATIVE (EUROFUNG)-RELATED"/>
    <property type="match status" value="1"/>
</dbReference>
<dbReference type="InterPro" id="IPR002397">
    <property type="entry name" value="Cyt_P450_B"/>
</dbReference>
<protein>
    <submittedName>
        <fullName evidence="9">Cytochrome P450</fullName>
    </submittedName>
</protein>
<evidence type="ECO:0000256" key="1">
    <source>
        <dbReference type="ARBA" id="ARBA00001971"/>
    </source>
</evidence>
<sequence>MTSTLPAPLPPLHRIPSAPCAAPHPVVLPDGAAAWRVSGYADVREVLGGGGFTRAALYAEEHDDRPSGGGIVDDPELLFNQDGPEHLRLRRTVGRAFTPRAVARWEPWITATVEELLDGLVRHEGPFDLVSGLARPLPVTVITRLLGLEGDAWEKIGYWSDLAFTDGSHSAAEVESGLADFTSFGGELLALRRKEPGDDLVSGIVRAADAEGGIPESQLVRLVCGMVVGGHDSTMTMLGNVLLYLLGERRDAWPRLTDVDAAGLAADRLLHLVPLGEDPGSLRRCVADTDLGGVRVPAGAIVVADIVAANRDPEVFPPAETDDLFRELPAPTLAFGGGPHYCMGAWLARLELRTALNRLATRLPELRLVPGDGGVEWRLGTTSRGPKRLMAVG</sequence>
<evidence type="ECO:0000256" key="3">
    <source>
        <dbReference type="ARBA" id="ARBA00022617"/>
    </source>
</evidence>
<dbReference type="InterPro" id="IPR001128">
    <property type="entry name" value="Cyt_P450"/>
</dbReference>
<evidence type="ECO:0000256" key="4">
    <source>
        <dbReference type="ARBA" id="ARBA00022723"/>
    </source>
</evidence>
<dbReference type="PANTHER" id="PTHR46696:SF5">
    <property type="entry name" value="CYTOCHROME P450 BJ-1"/>
    <property type="match status" value="1"/>
</dbReference>
<gene>
    <name evidence="9" type="ORF">RM574_18635</name>
</gene>
<dbReference type="SUPFAM" id="SSF48264">
    <property type="entry name" value="Cytochrome P450"/>
    <property type="match status" value="1"/>
</dbReference>
<evidence type="ECO:0000313" key="9">
    <source>
        <dbReference type="EMBL" id="MDT0417504.1"/>
    </source>
</evidence>
<dbReference type="GO" id="GO:0004497">
    <property type="term" value="F:monooxygenase activity"/>
    <property type="evidence" value="ECO:0007669"/>
    <property type="project" value="UniProtKB-KW"/>
</dbReference>
<keyword evidence="3 8" id="KW-0349">Heme</keyword>
<comment type="caution">
    <text evidence="9">The sequence shown here is derived from an EMBL/GenBank/DDBJ whole genome shotgun (WGS) entry which is preliminary data.</text>
</comment>
<dbReference type="PROSITE" id="PS00086">
    <property type="entry name" value="CYTOCHROME_P450"/>
    <property type="match status" value="1"/>
</dbReference>
<evidence type="ECO:0000256" key="6">
    <source>
        <dbReference type="ARBA" id="ARBA00023004"/>
    </source>
</evidence>
<comment type="cofactor">
    <cofactor evidence="1">
        <name>heme</name>
        <dbReference type="ChEBI" id="CHEBI:30413"/>
    </cofactor>
</comment>
<dbReference type="GO" id="GO:0046872">
    <property type="term" value="F:metal ion binding"/>
    <property type="evidence" value="ECO:0007669"/>
    <property type="project" value="UniProtKB-KW"/>
</dbReference>
<dbReference type="AlphaFoldDB" id="A0ABD5E7V3"/>
<evidence type="ECO:0000256" key="2">
    <source>
        <dbReference type="ARBA" id="ARBA00010617"/>
    </source>
</evidence>
<comment type="similarity">
    <text evidence="2 8">Belongs to the cytochrome P450 family.</text>
</comment>
<accession>A0ABD5E7V3</accession>
<dbReference type="Pfam" id="PF00067">
    <property type="entry name" value="p450"/>
    <property type="match status" value="1"/>
</dbReference>
<dbReference type="EMBL" id="JAVRER010000028">
    <property type="protein sequence ID" value="MDT0417504.1"/>
    <property type="molecule type" value="Genomic_DNA"/>
</dbReference>
<evidence type="ECO:0000256" key="5">
    <source>
        <dbReference type="ARBA" id="ARBA00023002"/>
    </source>
</evidence>
<keyword evidence="4 8" id="KW-0479">Metal-binding</keyword>
<evidence type="ECO:0000313" key="10">
    <source>
        <dbReference type="Proteomes" id="UP001183607"/>
    </source>
</evidence>
<dbReference type="InterPro" id="IPR017972">
    <property type="entry name" value="Cyt_P450_CS"/>
</dbReference>
<dbReference type="RefSeq" id="WP_093853735.1">
    <property type="nucleotide sequence ID" value="NZ_JAVRER010000028.1"/>
</dbReference>
<dbReference type="PRINTS" id="PR00359">
    <property type="entry name" value="BP450"/>
</dbReference>
<evidence type="ECO:0000256" key="7">
    <source>
        <dbReference type="ARBA" id="ARBA00023033"/>
    </source>
</evidence>
<evidence type="ECO:0000256" key="8">
    <source>
        <dbReference type="RuleBase" id="RU000461"/>
    </source>
</evidence>
<dbReference type="Gene3D" id="1.10.630.10">
    <property type="entry name" value="Cytochrome P450"/>
    <property type="match status" value="1"/>
</dbReference>
<keyword evidence="7 8" id="KW-0503">Monooxygenase</keyword>
<reference evidence="10" key="1">
    <citation type="submission" date="2023-07" db="EMBL/GenBank/DDBJ databases">
        <title>30 novel species of actinomycetes from the DSMZ collection.</title>
        <authorList>
            <person name="Nouioui I."/>
        </authorList>
    </citation>
    <scope>NUCLEOTIDE SEQUENCE [LARGE SCALE GENOMIC DNA]</scope>
    <source>
        <strain evidence="10">DSM 41982</strain>
    </source>
</reference>